<proteinExistence type="predicted"/>
<evidence type="ECO:0000256" key="1">
    <source>
        <dbReference type="SAM" id="MobiDB-lite"/>
    </source>
</evidence>
<evidence type="ECO:0000313" key="3">
    <source>
        <dbReference type="Proteomes" id="UP000765509"/>
    </source>
</evidence>
<feature type="region of interest" description="Disordered" evidence="1">
    <location>
        <begin position="26"/>
        <end position="55"/>
    </location>
</feature>
<reference evidence="2" key="1">
    <citation type="submission" date="2021-03" db="EMBL/GenBank/DDBJ databases">
        <title>Draft genome sequence of rust myrtle Austropuccinia psidii MF-1, a brazilian biotype.</title>
        <authorList>
            <person name="Quecine M.C."/>
            <person name="Pachon D.M.R."/>
            <person name="Bonatelli M.L."/>
            <person name="Correr F.H."/>
            <person name="Franceschini L.M."/>
            <person name="Leite T.F."/>
            <person name="Margarido G.R.A."/>
            <person name="Almeida C.A."/>
            <person name="Ferrarezi J.A."/>
            <person name="Labate C.A."/>
        </authorList>
    </citation>
    <scope>NUCLEOTIDE SEQUENCE</scope>
    <source>
        <strain evidence="2">MF-1</strain>
    </source>
</reference>
<name>A0A9Q3JVA4_9BASI</name>
<accession>A0A9Q3JVA4</accession>
<dbReference type="AlphaFoldDB" id="A0A9Q3JVA4"/>
<evidence type="ECO:0000313" key="2">
    <source>
        <dbReference type="EMBL" id="MBW0570180.1"/>
    </source>
</evidence>
<organism evidence="2 3">
    <name type="scientific">Austropuccinia psidii MF-1</name>
    <dbReference type="NCBI Taxonomy" id="1389203"/>
    <lineage>
        <taxon>Eukaryota</taxon>
        <taxon>Fungi</taxon>
        <taxon>Dikarya</taxon>
        <taxon>Basidiomycota</taxon>
        <taxon>Pucciniomycotina</taxon>
        <taxon>Pucciniomycetes</taxon>
        <taxon>Pucciniales</taxon>
        <taxon>Sphaerophragmiaceae</taxon>
        <taxon>Austropuccinia</taxon>
    </lineage>
</organism>
<gene>
    <name evidence="2" type="ORF">O181_109895</name>
</gene>
<comment type="caution">
    <text evidence="2">The sequence shown here is derived from an EMBL/GenBank/DDBJ whole genome shotgun (WGS) entry which is preliminary data.</text>
</comment>
<protein>
    <submittedName>
        <fullName evidence="2">Uncharacterized protein</fullName>
    </submittedName>
</protein>
<keyword evidence="3" id="KW-1185">Reference proteome</keyword>
<sequence>MENQRFNLASHLEELGACCQEAVQTPGGNCIHDKGESSHYPRHSRKTGPDRAYSDSFRLTSSKQTRHQHISDQQSPLFIITGTFQEHTRTKGEKQAFFQPEEERVIPHYPKAFQLGERITQKP</sequence>
<dbReference type="EMBL" id="AVOT02085778">
    <property type="protein sequence ID" value="MBW0570180.1"/>
    <property type="molecule type" value="Genomic_DNA"/>
</dbReference>
<dbReference type="Proteomes" id="UP000765509">
    <property type="component" value="Unassembled WGS sequence"/>
</dbReference>